<feature type="domain" description="WYL" evidence="2">
    <location>
        <begin position="134"/>
        <end position="201"/>
    </location>
</feature>
<dbReference type="Pfam" id="PF13280">
    <property type="entry name" value="WYL"/>
    <property type="match status" value="1"/>
</dbReference>
<dbReference type="InterPro" id="IPR051534">
    <property type="entry name" value="CBASS_pafABC_assoc_protein"/>
</dbReference>
<evidence type="ECO:0000259" key="1">
    <source>
        <dbReference type="Pfam" id="PF08279"/>
    </source>
</evidence>
<accession>A0A916RLL0</accession>
<dbReference type="PANTHER" id="PTHR34580">
    <property type="match status" value="1"/>
</dbReference>
<dbReference type="SUPFAM" id="SSF46785">
    <property type="entry name" value="Winged helix' DNA-binding domain"/>
    <property type="match status" value="1"/>
</dbReference>
<dbReference type="PROSITE" id="PS52050">
    <property type="entry name" value="WYL"/>
    <property type="match status" value="1"/>
</dbReference>
<dbReference type="RefSeq" id="WP_127071566.1">
    <property type="nucleotide sequence ID" value="NZ_BMKB01000007.1"/>
</dbReference>
<dbReference type="InterPro" id="IPR026881">
    <property type="entry name" value="WYL_dom"/>
</dbReference>
<dbReference type="GO" id="GO:0003677">
    <property type="term" value="F:DNA binding"/>
    <property type="evidence" value="ECO:0007669"/>
    <property type="project" value="UniProtKB-KW"/>
</dbReference>
<dbReference type="Proteomes" id="UP000596977">
    <property type="component" value="Unassembled WGS sequence"/>
</dbReference>
<dbReference type="AlphaFoldDB" id="A0A916RLL0"/>
<dbReference type="Gene3D" id="1.10.10.10">
    <property type="entry name" value="Winged helix-like DNA-binding domain superfamily/Winged helix DNA-binding domain"/>
    <property type="match status" value="1"/>
</dbReference>
<dbReference type="InterPro" id="IPR013196">
    <property type="entry name" value="HTH_11"/>
</dbReference>
<dbReference type="PANTHER" id="PTHR34580:SF3">
    <property type="entry name" value="PROTEIN PAFB"/>
    <property type="match status" value="1"/>
</dbReference>
<keyword evidence="3" id="KW-0238">DNA-binding</keyword>
<gene>
    <name evidence="3" type="ORF">GCM10011499_33840</name>
</gene>
<comment type="caution">
    <text evidence="3">The sequence shown here is derived from an EMBL/GenBank/DDBJ whole genome shotgun (WGS) entry which is preliminary data.</text>
</comment>
<dbReference type="OrthoDB" id="9807255at2"/>
<evidence type="ECO:0000259" key="2">
    <source>
        <dbReference type="Pfam" id="PF13280"/>
    </source>
</evidence>
<proteinExistence type="predicted"/>
<reference evidence="3 4" key="1">
    <citation type="journal article" date="2014" name="Int. J. Syst. Evol. Microbiol.">
        <title>Complete genome sequence of Corynebacterium casei LMG S-19264T (=DSM 44701T), isolated from a smear-ripened cheese.</title>
        <authorList>
            <consortium name="US DOE Joint Genome Institute (JGI-PGF)"/>
            <person name="Walter F."/>
            <person name="Albersmeier A."/>
            <person name="Kalinowski J."/>
            <person name="Ruckert C."/>
        </authorList>
    </citation>
    <scope>NUCLEOTIDE SEQUENCE [LARGE SCALE GENOMIC DNA]</scope>
    <source>
        <strain evidence="3 4">CGMCC 1.15896</strain>
    </source>
</reference>
<evidence type="ECO:0000313" key="4">
    <source>
        <dbReference type="Proteomes" id="UP000596977"/>
    </source>
</evidence>
<sequence>MRRADRLFELLQLLRGGRLRTGEALARALEVSVRTVYRDIADLQAQGVPIDGERGVGYLLRDEYFLPPLSLTQQEVEALNLGVRMVRANADEALAQAADELLIKIEAVLRRATVQPLRGIGIFATADSRKGRAALAQLRLAVADKCRIALAYCDAKGERTERVVRPLGVEFWGHVWTLTSWCEMRADFRVFRCDRIERIEVGSPFQDEPGKTLSDFIAKLQSKDR</sequence>
<name>A0A916RLL0_9HYPH</name>
<dbReference type="Pfam" id="PF08279">
    <property type="entry name" value="HTH_11"/>
    <property type="match status" value="1"/>
</dbReference>
<feature type="domain" description="Helix-turn-helix type 11" evidence="1">
    <location>
        <begin position="6"/>
        <end position="58"/>
    </location>
</feature>
<dbReference type="InterPro" id="IPR036388">
    <property type="entry name" value="WH-like_DNA-bd_sf"/>
</dbReference>
<protein>
    <submittedName>
        <fullName evidence="3">DNA-binding transcriptional regulator</fullName>
    </submittedName>
</protein>
<dbReference type="InterPro" id="IPR036390">
    <property type="entry name" value="WH_DNA-bd_sf"/>
</dbReference>
<evidence type="ECO:0000313" key="3">
    <source>
        <dbReference type="EMBL" id="GGA60824.1"/>
    </source>
</evidence>
<keyword evidence="4" id="KW-1185">Reference proteome</keyword>
<dbReference type="EMBL" id="BMKB01000007">
    <property type="protein sequence ID" value="GGA60824.1"/>
    <property type="molecule type" value="Genomic_DNA"/>
</dbReference>
<organism evidence="3 4">
    <name type="scientific">Pelagibacterium lentulum</name>
    <dbReference type="NCBI Taxonomy" id="2029865"/>
    <lineage>
        <taxon>Bacteria</taxon>
        <taxon>Pseudomonadati</taxon>
        <taxon>Pseudomonadota</taxon>
        <taxon>Alphaproteobacteria</taxon>
        <taxon>Hyphomicrobiales</taxon>
        <taxon>Devosiaceae</taxon>
        <taxon>Pelagibacterium</taxon>
    </lineage>
</organism>